<sequence length="106" mass="12740">MTKFKRITKEDIKLFPEFKNHEEAIDFLRNKYKDNLLGPSDDATVDGKKVYFFSYILDRDTFERMQAWIEKHQTRVFPPWKEETRGFTASYQSVHIWEDGKIKVSS</sequence>
<reference evidence="1" key="1">
    <citation type="submission" date="2020-08" db="EMBL/GenBank/DDBJ databases">
        <title>Functional genomics of gut bacteria from endangered species of beetles.</title>
        <authorList>
            <person name="Carlos-Shanley C."/>
        </authorList>
    </citation>
    <scope>NUCLEOTIDE SEQUENCE [LARGE SCALE GENOMIC DNA]</scope>
    <source>
        <strain evidence="1">S00060</strain>
    </source>
</reference>
<accession>A0A7W3NG63</accession>
<dbReference type="RefSeq" id="WP_182528034.1">
    <property type="nucleotide sequence ID" value="NZ_JACJHT010000011.1"/>
</dbReference>
<protein>
    <submittedName>
        <fullName evidence="1">Uncharacterized protein</fullName>
    </submittedName>
</protein>
<evidence type="ECO:0000313" key="2">
    <source>
        <dbReference type="Proteomes" id="UP000543174"/>
    </source>
</evidence>
<proteinExistence type="predicted"/>
<dbReference type="AlphaFoldDB" id="A0A7W3NG63"/>
<gene>
    <name evidence="1" type="ORF">HNP21_005517</name>
</gene>
<comment type="caution">
    <text evidence="1">The sequence shown here is derived from an EMBL/GenBank/DDBJ whole genome shotgun (WGS) entry which is preliminary data.</text>
</comment>
<evidence type="ECO:0000313" key="1">
    <source>
        <dbReference type="EMBL" id="MBA9042382.1"/>
    </source>
</evidence>
<dbReference type="EMBL" id="JACJHT010000011">
    <property type="protein sequence ID" value="MBA9042382.1"/>
    <property type="molecule type" value="Genomic_DNA"/>
</dbReference>
<organism evidence="1 2">
    <name type="scientific">Priestia aryabhattai</name>
    <name type="common">Bacillus aryabhattai</name>
    <dbReference type="NCBI Taxonomy" id="412384"/>
    <lineage>
        <taxon>Bacteria</taxon>
        <taxon>Bacillati</taxon>
        <taxon>Bacillota</taxon>
        <taxon>Bacilli</taxon>
        <taxon>Bacillales</taxon>
        <taxon>Bacillaceae</taxon>
        <taxon>Priestia</taxon>
    </lineage>
</organism>
<dbReference type="Proteomes" id="UP000543174">
    <property type="component" value="Unassembled WGS sequence"/>
</dbReference>
<keyword evidence="2" id="KW-1185">Reference proteome</keyword>
<name>A0A7W3NG63_PRIAR</name>